<organism evidence="2 3">
    <name type="scientific">Ascaris lumbricoides</name>
    <name type="common">Giant roundworm</name>
    <dbReference type="NCBI Taxonomy" id="6252"/>
    <lineage>
        <taxon>Eukaryota</taxon>
        <taxon>Metazoa</taxon>
        <taxon>Ecdysozoa</taxon>
        <taxon>Nematoda</taxon>
        <taxon>Chromadorea</taxon>
        <taxon>Rhabditida</taxon>
        <taxon>Spirurina</taxon>
        <taxon>Ascaridomorpha</taxon>
        <taxon>Ascaridoidea</taxon>
        <taxon>Ascarididae</taxon>
        <taxon>Ascaris</taxon>
    </lineage>
</organism>
<reference evidence="3" key="1">
    <citation type="submission" date="2017-02" db="UniProtKB">
        <authorList>
            <consortium name="WormBaseParasite"/>
        </authorList>
    </citation>
    <scope>IDENTIFICATION</scope>
</reference>
<name>A0A0M3HXS6_ASCLU</name>
<feature type="region of interest" description="Disordered" evidence="1">
    <location>
        <begin position="115"/>
        <end position="139"/>
    </location>
</feature>
<evidence type="ECO:0000256" key="1">
    <source>
        <dbReference type="SAM" id="MobiDB-lite"/>
    </source>
</evidence>
<dbReference type="Proteomes" id="UP000036681">
    <property type="component" value="Unplaced"/>
</dbReference>
<protein>
    <submittedName>
        <fullName evidence="3">Seminal fluid protein</fullName>
    </submittedName>
</protein>
<dbReference type="AlphaFoldDB" id="A0A0M3HXS6"/>
<sequence>MRYGIVFFTLISASHSRYIGDEKSKGSHFYETKPLGAFTGGIESLSRAVELPLTKDIDNSESDWLTPRESVSSIERPFVDEFGTVITYPDKQLLDINDNERDSLQRSDFAMKHKSEIQQSQPGCIPRSEQGELTSESAEETAVKEAADELLSPVHGDVVLSKQSTKNFTGPELIEEPFILITIRPLCPD</sequence>
<accession>A0A0M3HXS6</accession>
<dbReference type="WBParaSite" id="ALUE_0000818501-mRNA-1">
    <property type="protein sequence ID" value="ALUE_0000818501-mRNA-1"/>
    <property type="gene ID" value="ALUE_0000818501"/>
</dbReference>
<evidence type="ECO:0000313" key="3">
    <source>
        <dbReference type="WBParaSite" id="ALUE_0000818501-mRNA-1"/>
    </source>
</evidence>
<evidence type="ECO:0000313" key="2">
    <source>
        <dbReference type="Proteomes" id="UP000036681"/>
    </source>
</evidence>
<proteinExistence type="predicted"/>
<keyword evidence="2" id="KW-1185">Reference proteome</keyword>